<evidence type="ECO:0000313" key="2">
    <source>
        <dbReference type="Proteomes" id="UP000228930"/>
    </source>
</evidence>
<reference evidence="1 2" key="1">
    <citation type="submission" date="2015-06" db="EMBL/GenBank/DDBJ databases">
        <title>Comparative genome analysis of nirS-carrying Bradyrhizobium sp. strains.</title>
        <authorList>
            <person name="Ishii S."/>
            <person name="Jang J."/>
            <person name="Nishizawa T."/>
            <person name="Senoo K."/>
        </authorList>
    </citation>
    <scope>NUCLEOTIDE SEQUENCE [LARGE SCALE GENOMIC DNA]</scope>
    <source>
        <strain evidence="1 2">TSA1</strain>
    </source>
</reference>
<dbReference type="Proteomes" id="UP000228930">
    <property type="component" value="Unassembled WGS sequence"/>
</dbReference>
<protein>
    <submittedName>
        <fullName evidence="1">Uncharacterized protein</fullName>
    </submittedName>
</protein>
<accession>A0A2M6U525</accession>
<keyword evidence="2" id="KW-1185">Reference proteome</keyword>
<gene>
    <name evidence="1" type="ORF">TSA1_02100</name>
</gene>
<dbReference type="EMBL" id="LFJC01000003">
    <property type="protein sequence ID" value="PIS99685.1"/>
    <property type="molecule type" value="Genomic_DNA"/>
</dbReference>
<sequence length="433" mass="47223">MALSARVVTLKSAARLSADLAFGDTGMIDDIEHVVGLGTRVAAYSPRASLYSRLGEPEVGPDSKPTGRLVFDSRRLRAELLPKAAFVLENEVAAAELDQAILARQNEWLTLYRYADDLFTEIDKASQSKLASLTLLRGLVDDHHNQIEKAYSDEEALNDPLKLIDNPKHDPAIRPTTINTVKLSGVGTVEKGSDMQHEGLGFNGGVPWTHELQHQVYVAGKKTAAGSWEPYTDPEPALVAQQITSIVQSDGITHPRLENHMRHERMVVDLSDELLAASVYSKRIPYLKQIWKNELDGIDLEIRKLQLAYIGTFLFSSFDGSVTATFKQRGDRAKLGEPVARVENDSTLLLSGQVVCAAAPVIGQPIKVVTKQVYGDNASPSLTLNGSVVQVRGVDGLAGRWNVIFEVANSGAVKIPAGYDFDPDPRYTTVSIG</sequence>
<organism evidence="1 2">
    <name type="scientific">Bradyrhizobium nitroreducens</name>
    <dbReference type="NCBI Taxonomy" id="709803"/>
    <lineage>
        <taxon>Bacteria</taxon>
        <taxon>Pseudomonadati</taxon>
        <taxon>Pseudomonadota</taxon>
        <taxon>Alphaproteobacteria</taxon>
        <taxon>Hyphomicrobiales</taxon>
        <taxon>Nitrobacteraceae</taxon>
        <taxon>Bradyrhizobium</taxon>
    </lineage>
</organism>
<dbReference type="AlphaFoldDB" id="A0A2M6U525"/>
<dbReference type="RefSeq" id="WP_100174900.1">
    <property type="nucleotide sequence ID" value="NZ_LFJC01000003.1"/>
</dbReference>
<evidence type="ECO:0000313" key="1">
    <source>
        <dbReference type="EMBL" id="PIS99685.1"/>
    </source>
</evidence>
<proteinExistence type="predicted"/>
<name>A0A2M6U525_9BRAD</name>
<comment type="caution">
    <text evidence="1">The sequence shown here is derived from an EMBL/GenBank/DDBJ whole genome shotgun (WGS) entry which is preliminary data.</text>
</comment>